<evidence type="ECO:0000256" key="1">
    <source>
        <dbReference type="SAM" id="MobiDB-lite"/>
    </source>
</evidence>
<proteinExistence type="predicted"/>
<evidence type="ECO:0000313" key="4">
    <source>
        <dbReference type="WBParaSite" id="PSAMB.scaffold1690size28700.g14369.t1"/>
    </source>
</evidence>
<evidence type="ECO:0000256" key="2">
    <source>
        <dbReference type="SAM" id="SignalP"/>
    </source>
</evidence>
<protein>
    <submittedName>
        <fullName evidence="4">Uncharacterized protein</fullName>
    </submittedName>
</protein>
<name>A0A914V9D9_9BILA</name>
<feature type="region of interest" description="Disordered" evidence="1">
    <location>
        <begin position="52"/>
        <end position="82"/>
    </location>
</feature>
<keyword evidence="3" id="KW-1185">Reference proteome</keyword>
<sequence length="342" mass="34241">MSSLTLLKALCLAIFVGCVSGQRSIYAPVPSSAFNVSPSPRDAPQEAPVAIRGRKPQQGLVPLRPSPQDNRFSRPIASGAAAPPASSFEAVTQAPGLQQYTLFPTLPTLFPLDPTLAALFGLPPSPGAGAVGSPLLLPAAPAPAFAAPTEVNQGSAPVYASPPSSNVAGAPQQQQQQQNVVYTDQQVPTATLLPPLVLPPSLAALFGVQTAAGAPLPPPNAAPAAFAAPIATASEPLAVPSNAAPAYEQNVAYVDQGAPTALPTASPLLFTLHPSLAALFGVQTAAGNGAPLAPPNAASVEAAPAAPAGFAALPQLSNPLSLPVFSPPVAAPVVQSSRQKTK</sequence>
<dbReference type="WBParaSite" id="PSAMB.scaffold1690size28700.g14369.t1">
    <property type="protein sequence ID" value="PSAMB.scaffold1690size28700.g14369.t1"/>
    <property type="gene ID" value="PSAMB.scaffold1690size28700.g14369"/>
</dbReference>
<dbReference type="AlphaFoldDB" id="A0A914V9D9"/>
<organism evidence="3 4">
    <name type="scientific">Plectus sambesii</name>
    <dbReference type="NCBI Taxonomy" id="2011161"/>
    <lineage>
        <taxon>Eukaryota</taxon>
        <taxon>Metazoa</taxon>
        <taxon>Ecdysozoa</taxon>
        <taxon>Nematoda</taxon>
        <taxon>Chromadorea</taxon>
        <taxon>Plectida</taxon>
        <taxon>Plectina</taxon>
        <taxon>Plectoidea</taxon>
        <taxon>Plectidae</taxon>
        <taxon>Plectus</taxon>
    </lineage>
</organism>
<feature type="region of interest" description="Disordered" evidence="1">
    <location>
        <begin position="153"/>
        <end position="181"/>
    </location>
</feature>
<feature type="chain" id="PRO_5037894185" evidence="2">
    <location>
        <begin position="22"/>
        <end position="342"/>
    </location>
</feature>
<evidence type="ECO:0000313" key="3">
    <source>
        <dbReference type="Proteomes" id="UP000887566"/>
    </source>
</evidence>
<reference evidence="4" key="1">
    <citation type="submission" date="2022-11" db="UniProtKB">
        <authorList>
            <consortium name="WormBaseParasite"/>
        </authorList>
    </citation>
    <scope>IDENTIFICATION</scope>
</reference>
<keyword evidence="2" id="KW-0732">Signal</keyword>
<accession>A0A914V9D9</accession>
<dbReference type="Proteomes" id="UP000887566">
    <property type="component" value="Unplaced"/>
</dbReference>
<feature type="signal peptide" evidence="2">
    <location>
        <begin position="1"/>
        <end position="21"/>
    </location>
</feature>